<dbReference type="Gene3D" id="1.10.10.10">
    <property type="entry name" value="Winged helix-like DNA-binding domain superfamily/Winged helix DNA-binding domain"/>
    <property type="match status" value="1"/>
</dbReference>
<dbReference type="EMBL" id="DMNG01000261">
    <property type="protein sequence ID" value="HAN25849.1"/>
    <property type="molecule type" value="Genomic_DNA"/>
</dbReference>
<feature type="domain" description="HTH marR-type" evidence="1">
    <location>
        <begin position="8"/>
        <end position="141"/>
    </location>
</feature>
<gene>
    <name evidence="2" type="ORF">DCP95_14965</name>
    <name evidence="3" type="ORF">RR49_01349</name>
</gene>
<dbReference type="SMART" id="SM00347">
    <property type="entry name" value="HTH_MARR"/>
    <property type="match status" value="1"/>
</dbReference>
<evidence type="ECO:0000313" key="4">
    <source>
        <dbReference type="Proteomes" id="UP000033451"/>
    </source>
</evidence>
<evidence type="ECO:0000313" key="2">
    <source>
        <dbReference type="EMBL" id="HAN25849.1"/>
    </source>
</evidence>
<dbReference type="RefSeq" id="WP_045247292.1">
    <property type="nucleotide sequence ID" value="NZ_JYIY01000071.1"/>
</dbReference>
<evidence type="ECO:0000313" key="5">
    <source>
        <dbReference type="Proteomes" id="UP000257479"/>
    </source>
</evidence>
<dbReference type="OrthoDB" id="9155413at2"/>
<dbReference type="InterPro" id="IPR000835">
    <property type="entry name" value="HTH_MarR-typ"/>
</dbReference>
<evidence type="ECO:0000259" key="1">
    <source>
        <dbReference type="PROSITE" id="PS50995"/>
    </source>
</evidence>
<dbReference type="InterPro" id="IPR036388">
    <property type="entry name" value="WH-like_DNA-bd_sf"/>
</dbReference>
<dbReference type="PATRIC" id="fig|400772.4.peg.1372"/>
<dbReference type="PANTHER" id="PTHR39515">
    <property type="entry name" value="CONSERVED PROTEIN"/>
    <property type="match status" value="1"/>
</dbReference>
<dbReference type="GO" id="GO:0003700">
    <property type="term" value="F:DNA-binding transcription factor activity"/>
    <property type="evidence" value="ECO:0007669"/>
    <property type="project" value="InterPro"/>
</dbReference>
<dbReference type="Gene3D" id="1.10.287.100">
    <property type="match status" value="1"/>
</dbReference>
<dbReference type="InterPro" id="IPR036390">
    <property type="entry name" value="WH_DNA-bd_sf"/>
</dbReference>
<comment type="caution">
    <text evidence="3">The sequence shown here is derived from an EMBL/GenBank/DDBJ whole genome shotgun (WGS) entry which is preliminary data.</text>
</comment>
<dbReference type="PANTHER" id="PTHR39515:SF2">
    <property type="entry name" value="HTH-TYPE TRANSCRIPTIONAL REGULATOR RV0880"/>
    <property type="match status" value="1"/>
</dbReference>
<dbReference type="Pfam" id="PF01047">
    <property type="entry name" value="MarR"/>
    <property type="match status" value="1"/>
</dbReference>
<reference evidence="2 5" key="2">
    <citation type="journal article" date="2018" name="Nat. Biotechnol.">
        <title>A standardized bacterial taxonomy based on genome phylogeny substantially revises the tree of life.</title>
        <authorList>
            <person name="Parks D.H."/>
            <person name="Chuvochina M."/>
            <person name="Waite D.W."/>
            <person name="Rinke C."/>
            <person name="Skarshewski A."/>
            <person name="Chaumeil P.A."/>
            <person name="Hugenholtz P."/>
        </authorList>
    </citation>
    <scope>NUCLEOTIDE SEQUENCE [LARGE SCALE GENOMIC DNA]</scope>
    <source>
        <strain evidence="2">UBA9152</strain>
    </source>
</reference>
<organism evidence="3 4">
    <name type="scientific">Microbacterium ginsengisoli</name>
    <dbReference type="NCBI Taxonomy" id="400772"/>
    <lineage>
        <taxon>Bacteria</taxon>
        <taxon>Bacillati</taxon>
        <taxon>Actinomycetota</taxon>
        <taxon>Actinomycetes</taxon>
        <taxon>Micrococcales</taxon>
        <taxon>Microbacteriaceae</taxon>
        <taxon>Microbacterium</taxon>
    </lineage>
</organism>
<evidence type="ECO:0000313" key="3">
    <source>
        <dbReference type="EMBL" id="KJL36797.1"/>
    </source>
</evidence>
<dbReference type="EMBL" id="JYIY01000071">
    <property type="protein sequence ID" value="KJL36797.1"/>
    <property type="molecule type" value="Genomic_DNA"/>
</dbReference>
<proteinExistence type="predicted"/>
<dbReference type="AlphaFoldDB" id="A0A0F0LU54"/>
<name>A0A0F0LU54_9MICO</name>
<dbReference type="STRING" id="400772.RR49_01349"/>
<reference evidence="3 4" key="1">
    <citation type="submission" date="2015-02" db="EMBL/GenBank/DDBJ databases">
        <title>Draft genome sequences of ten Microbacterium spp. with emphasis on heavy metal contaminated environments.</title>
        <authorList>
            <person name="Corretto E."/>
        </authorList>
    </citation>
    <scope>NUCLEOTIDE SEQUENCE [LARGE SCALE GENOMIC DNA]</scope>
    <source>
        <strain evidence="3 4">DSM 18659</strain>
    </source>
</reference>
<dbReference type="InterPro" id="IPR052526">
    <property type="entry name" value="HTH-type_Bedaq_tolerance"/>
</dbReference>
<sequence>MTAHSASAVTAAQDIRVAFGRLRRRMQEVATDDDLTPSQASVIVRLSKGEAATAAGLAQLEGIRPQSMAATLLALEQRGLILRTPDPTDGRRQVVTLTAAGAQVEEGNRAARGEWIVGRLDEVCTEQERQLLIRAAAVLDRVADR</sequence>
<dbReference type="PROSITE" id="PS50995">
    <property type="entry name" value="HTH_MARR_2"/>
    <property type="match status" value="1"/>
</dbReference>
<accession>A0A0F0LU54</accession>
<dbReference type="SUPFAM" id="SSF46785">
    <property type="entry name" value="Winged helix' DNA-binding domain"/>
    <property type="match status" value="1"/>
</dbReference>
<keyword evidence="4" id="KW-1185">Reference proteome</keyword>
<dbReference type="Proteomes" id="UP000033451">
    <property type="component" value="Unassembled WGS sequence"/>
</dbReference>
<dbReference type="Proteomes" id="UP000257479">
    <property type="component" value="Unassembled WGS sequence"/>
</dbReference>
<protein>
    <submittedName>
        <fullName evidence="3">MarR family protein</fullName>
    </submittedName>
    <submittedName>
        <fullName evidence="2">MarR family transcriptional regulator</fullName>
    </submittedName>
</protein>